<dbReference type="SUPFAM" id="SSF48726">
    <property type="entry name" value="Immunoglobulin"/>
    <property type="match status" value="3"/>
</dbReference>
<accession>A0AA40LP37</accession>
<evidence type="ECO:0000256" key="3">
    <source>
        <dbReference type="ARBA" id="ARBA00022729"/>
    </source>
</evidence>
<dbReference type="AlphaFoldDB" id="A0AA40LP37"/>
<evidence type="ECO:0000313" key="12">
    <source>
        <dbReference type="Proteomes" id="UP001177744"/>
    </source>
</evidence>
<proteinExistence type="predicted"/>
<evidence type="ECO:0000256" key="4">
    <source>
        <dbReference type="ARBA" id="ARBA00023136"/>
    </source>
</evidence>
<keyword evidence="5" id="KW-1015">Disulfide bond</keyword>
<comment type="caution">
    <text evidence="11">The sequence shown here is derived from an EMBL/GenBank/DDBJ whole genome shotgun (WGS) entry which is preliminary data.</text>
</comment>
<sequence>MKTLLQVVMGIPELQAAWISMQKLEQSSQSLNIQFIPEGKNFTINCNSSKTVYAFHWYRQKDSEGPISLLITLWKSGEEKSHEKMTAKLDEKKQRNALHITAHRTSHSGIDFCGVHAQPLRAVPKRAARPQSSPDTGLLRGGWSTCQKKPKGDVIVSLVLESMSISEGESISMSCISSSTFNTLLWYKQDAGEGPVLLVTLYKSGEIFRNEKLTAQFGGTRKDSFLNISAPELADAGTYFCAGQHSAPLAPAACTQTCNWDPRLCAAASSCSSWHEMGGPGLNYGLPGILFLSAFPEPQDHWVYSDDKVLQSPHPWLSMRETMQLSTAVTKIITSDFDSGRIKGTLDKTERLSTLHIAATQMEDSATYLCALEAQCSLVACSLYQNATAEHPAPVRWRTC</sequence>
<comment type="subunit">
    <text evidence="7">Alpha-beta TR is a heterodimer composed of an alpha and beta chain; disulfide-linked. The alpha-beta TR is associated with the transmembrane signaling CD3 coreceptor proteins to form the TR-CD3 (TcR or TCR). The assembly of alpha-beta TR heterodimers with CD3 occurs in the endoplasmic reticulum where a single alpha-beta TR heterodimer associates with one CD3D-CD3E heterodimer, one CD3G-CD3E heterodimer and one CD247 homodimer forming a stable octameric structure. CD3D-CD3E and CD3G-CD3E heterodimers preferentially associate with TR alpha and TR beta chains, respectively. The association of the CD247 homodimer is the last step of TcR assembly in the endoplasmic reticulum and is required for transport to the cell surface.</text>
</comment>
<keyword evidence="8" id="KW-0391">Immunity</keyword>
<evidence type="ECO:0000256" key="5">
    <source>
        <dbReference type="ARBA" id="ARBA00023157"/>
    </source>
</evidence>
<evidence type="ECO:0000259" key="10">
    <source>
        <dbReference type="PROSITE" id="PS50835"/>
    </source>
</evidence>
<protein>
    <recommendedName>
        <fullName evidence="10">Ig-like domain-containing protein</fullName>
    </recommendedName>
</protein>
<keyword evidence="2" id="KW-1003">Cell membrane</keyword>
<dbReference type="PANTHER" id="PTHR19339">
    <property type="entry name" value="T CELL RECEPTOR ALPHA VARIABLE 39"/>
    <property type="match status" value="1"/>
</dbReference>
<evidence type="ECO:0000256" key="7">
    <source>
        <dbReference type="ARBA" id="ARBA00038651"/>
    </source>
</evidence>
<dbReference type="GO" id="GO:0042101">
    <property type="term" value="C:T cell receptor complex"/>
    <property type="evidence" value="ECO:0007669"/>
    <property type="project" value="UniProtKB-KW"/>
</dbReference>
<reference evidence="11" key="1">
    <citation type="submission" date="2023-06" db="EMBL/GenBank/DDBJ databases">
        <title>Reference genome for the Northern bat (Eptesicus nilssonii), a most northern bat species.</title>
        <authorList>
            <person name="Laine V.N."/>
            <person name="Pulliainen A.T."/>
            <person name="Lilley T.M."/>
        </authorList>
    </citation>
    <scope>NUCLEOTIDE SEQUENCE</scope>
    <source>
        <strain evidence="11">BLF_Eptnil</strain>
        <tissue evidence="11">Kidney</tissue>
    </source>
</reference>
<dbReference type="SMART" id="SM00409">
    <property type="entry name" value="IG"/>
    <property type="match status" value="2"/>
</dbReference>
<dbReference type="SMART" id="SM00406">
    <property type="entry name" value="IGv"/>
    <property type="match status" value="3"/>
</dbReference>
<dbReference type="EMBL" id="JAULJE010000009">
    <property type="protein sequence ID" value="KAK1338818.1"/>
    <property type="molecule type" value="Genomic_DNA"/>
</dbReference>
<keyword evidence="6" id="KW-0325">Glycoprotein</keyword>
<keyword evidence="4" id="KW-0472">Membrane</keyword>
<dbReference type="InterPro" id="IPR036179">
    <property type="entry name" value="Ig-like_dom_sf"/>
</dbReference>
<keyword evidence="12" id="KW-1185">Reference proteome</keyword>
<dbReference type="InterPro" id="IPR007110">
    <property type="entry name" value="Ig-like_dom"/>
</dbReference>
<gene>
    <name evidence="11" type="ORF">QTO34_019477</name>
</gene>
<keyword evidence="3" id="KW-0732">Signal</keyword>
<dbReference type="InterPro" id="IPR003599">
    <property type="entry name" value="Ig_sub"/>
</dbReference>
<evidence type="ECO:0000256" key="8">
    <source>
        <dbReference type="ARBA" id="ARBA00043266"/>
    </source>
</evidence>
<dbReference type="Pfam" id="PF07686">
    <property type="entry name" value="V-set"/>
    <property type="match status" value="2"/>
</dbReference>
<name>A0AA40LP37_CNENI</name>
<feature type="domain" description="Ig-like" evidence="10">
    <location>
        <begin position="150"/>
        <end position="257"/>
    </location>
</feature>
<organism evidence="11 12">
    <name type="scientific">Cnephaeus nilssonii</name>
    <name type="common">Northern bat</name>
    <name type="synonym">Eptesicus nilssonii</name>
    <dbReference type="NCBI Taxonomy" id="3371016"/>
    <lineage>
        <taxon>Eukaryota</taxon>
        <taxon>Metazoa</taxon>
        <taxon>Chordata</taxon>
        <taxon>Craniata</taxon>
        <taxon>Vertebrata</taxon>
        <taxon>Euteleostomi</taxon>
        <taxon>Mammalia</taxon>
        <taxon>Eutheria</taxon>
        <taxon>Laurasiatheria</taxon>
        <taxon>Chiroptera</taxon>
        <taxon>Yangochiroptera</taxon>
        <taxon>Vespertilionidae</taxon>
        <taxon>Cnephaeus</taxon>
    </lineage>
</organism>
<evidence type="ECO:0000256" key="9">
    <source>
        <dbReference type="SAM" id="MobiDB-lite"/>
    </source>
</evidence>
<dbReference type="PANTHER" id="PTHR19339:SF12">
    <property type="entry name" value="IG-LIKE DOMAIN-CONTAINING PROTEIN"/>
    <property type="match status" value="1"/>
</dbReference>
<evidence type="ECO:0000256" key="2">
    <source>
        <dbReference type="ARBA" id="ARBA00022475"/>
    </source>
</evidence>
<evidence type="ECO:0000256" key="1">
    <source>
        <dbReference type="ARBA" id="ARBA00004236"/>
    </source>
</evidence>
<comment type="subcellular location">
    <subcellularLocation>
        <location evidence="1">Cell membrane</location>
    </subcellularLocation>
</comment>
<evidence type="ECO:0000256" key="6">
    <source>
        <dbReference type="ARBA" id="ARBA00023180"/>
    </source>
</evidence>
<dbReference type="PROSITE" id="PS50835">
    <property type="entry name" value="IG_LIKE"/>
    <property type="match status" value="2"/>
</dbReference>
<dbReference type="InterPro" id="IPR013783">
    <property type="entry name" value="Ig-like_fold"/>
</dbReference>
<feature type="region of interest" description="Disordered" evidence="9">
    <location>
        <begin position="123"/>
        <end position="142"/>
    </location>
</feature>
<feature type="domain" description="Ig-like" evidence="10">
    <location>
        <begin position="12"/>
        <end position="115"/>
    </location>
</feature>
<dbReference type="Proteomes" id="UP001177744">
    <property type="component" value="Unassembled WGS sequence"/>
</dbReference>
<dbReference type="InterPro" id="IPR051896">
    <property type="entry name" value="TCR_alpha_variable"/>
</dbReference>
<keyword evidence="8" id="KW-1064">Adaptive immunity</keyword>
<dbReference type="InterPro" id="IPR013106">
    <property type="entry name" value="Ig_V-set"/>
</dbReference>
<dbReference type="Gene3D" id="2.60.40.10">
    <property type="entry name" value="Immunoglobulins"/>
    <property type="match status" value="3"/>
</dbReference>
<evidence type="ECO:0000313" key="11">
    <source>
        <dbReference type="EMBL" id="KAK1338818.1"/>
    </source>
</evidence>
<keyword evidence="8" id="KW-1279">T cell receptor</keyword>